<feature type="transmembrane region" description="Helical" evidence="7">
    <location>
        <begin position="263"/>
        <end position="284"/>
    </location>
</feature>
<name>A0A7V3KNF9_UNCW3</name>
<evidence type="ECO:0000256" key="1">
    <source>
        <dbReference type="ARBA" id="ARBA00022723"/>
    </source>
</evidence>
<dbReference type="CDD" id="cd01127">
    <property type="entry name" value="TrwB_TraG_TraD_VirD4"/>
    <property type="match status" value="1"/>
</dbReference>
<accession>A0A7V3KNF9</accession>
<evidence type="ECO:0000256" key="5">
    <source>
        <dbReference type="ARBA" id="ARBA00022840"/>
    </source>
</evidence>
<evidence type="ECO:0000256" key="6">
    <source>
        <dbReference type="PROSITE-ProRule" id="PRU00289"/>
    </source>
</evidence>
<gene>
    <name evidence="9" type="ORF">ENV38_03235</name>
</gene>
<feature type="binding site" evidence="6">
    <location>
        <begin position="724"/>
        <end position="731"/>
    </location>
    <ligand>
        <name>ATP</name>
        <dbReference type="ChEBI" id="CHEBI:30616"/>
    </ligand>
</feature>
<keyword evidence="4" id="KW-0862">Zinc</keyword>
<protein>
    <submittedName>
        <fullName evidence="9">Zinc-ribbon domain-containing protein</fullName>
    </submittedName>
</protein>
<dbReference type="GO" id="GO:0005524">
    <property type="term" value="F:ATP binding"/>
    <property type="evidence" value="ECO:0007669"/>
    <property type="project" value="UniProtKB-UniRule"/>
</dbReference>
<evidence type="ECO:0000313" key="9">
    <source>
        <dbReference type="EMBL" id="HGB35904.1"/>
    </source>
</evidence>
<feature type="domain" description="FtsK" evidence="8">
    <location>
        <begin position="705"/>
        <end position="900"/>
    </location>
</feature>
<keyword evidence="1" id="KW-0479">Metal-binding</keyword>
<keyword evidence="7" id="KW-1133">Transmembrane helix</keyword>
<dbReference type="GO" id="GO:0003677">
    <property type="term" value="F:DNA binding"/>
    <property type="evidence" value="ECO:0007669"/>
    <property type="project" value="InterPro"/>
</dbReference>
<dbReference type="PANTHER" id="PTHR22683">
    <property type="entry name" value="SPORULATION PROTEIN RELATED"/>
    <property type="match status" value="1"/>
</dbReference>
<proteinExistence type="predicted"/>
<dbReference type="PANTHER" id="PTHR22683:SF41">
    <property type="entry name" value="DNA TRANSLOCASE FTSK"/>
    <property type="match status" value="1"/>
</dbReference>
<keyword evidence="7" id="KW-0472">Membrane</keyword>
<dbReference type="AlphaFoldDB" id="A0A7V3KNF9"/>
<evidence type="ECO:0000256" key="2">
    <source>
        <dbReference type="ARBA" id="ARBA00022741"/>
    </source>
</evidence>
<dbReference type="InterPro" id="IPR002543">
    <property type="entry name" value="FtsK_dom"/>
</dbReference>
<reference evidence="9" key="1">
    <citation type="journal article" date="2020" name="mSystems">
        <title>Genome- and Community-Level Interaction Insights into Carbon Utilization and Element Cycling Functions of Hydrothermarchaeota in Hydrothermal Sediment.</title>
        <authorList>
            <person name="Zhou Z."/>
            <person name="Liu Y."/>
            <person name="Xu W."/>
            <person name="Pan J."/>
            <person name="Luo Z.H."/>
            <person name="Li M."/>
        </authorList>
    </citation>
    <scope>NUCLEOTIDE SEQUENCE [LARGE SCALE GENOMIC DNA]</scope>
    <source>
        <strain evidence="9">SpSt-754</strain>
    </source>
</reference>
<dbReference type="Pfam" id="PF01580">
    <property type="entry name" value="FtsK_SpoIIIE"/>
    <property type="match status" value="1"/>
</dbReference>
<dbReference type="Gene3D" id="3.40.50.300">
    <property type="entry name" value="P-loop containing nucleotide triphosphate hydrolases"/>
    <property type="match status" value="3"/>
</dbReference>
<dbReference type="PROSITE" id="PS50901">
    <property type="entry name" value="FTSK"/>
    <property type="match status" value="1"/>
</dbReference>
<dbReference type="InterPro" id="IPR050206">
    <property type="entry name" value="FtsK/SpoIIIE/SftA"/>
</dbReference>
<dbReference type="SMART" id="SM00547">
    <property type="entry name" value="ZnF_RBZ"/>
    <property type="match status" value="2"/>
</dbReference>
<dbReference type="InterPro" id="IPR001876">
    <property type="entry name" value="Znf_RanBP2"/>
</dbReference>
<dbReference type="InterPro" id="IPR027417">
    <property type="entry name" value="P-loop_NTPase"/>
</dbReference>
<keyword evidence="5 6" id="KW-0067">ATP-binding</keyword>
<keyword evidence="3" id="KW-0863">Zinc-finger</keyword>
<keyword evidence="7" id="KW-0812">Transmembrane</keyword>
<evidence type="ECO:0000256" key="3">
    <source>
        <dbReference type="ARBA" id="ARBA00022771"/>
    </source>
</evidence>
<dbReference type="GO" id="GO:0008270">
    <property type="term" value="F:zinc ion binding"/>
    <property type="evidence" value="ECO:0007669"/>
    <property type="project" value="UniProtKB-KW"/>
</dbReference>
<dbReference type="EMBL" id="DTGD01000122">
    <property type="protein sequence ID" value="HGB35904.1"/>
    <property type="molecule type" value="Genomic_DNA"/>
</dbReference>
<comment type="caution">
    <text evidence="9">The sequence shown here is derived from an EMBL/GenBank/DDBJ whole genome shotgun (WGS) entry which is preliminary data.</text>
</comment>
<organism evidence="9">
    <name type="scientific">candidate division WOR-3 bacterium</name>
    <dbReference type="NCBI Taxonomy" id="2052148"/>
    <lineage>
        <taxon>Bacteria</taxon>
        <taxon>Bacteria division WOR-3</taxon>
    </lineage>
</organism>
<dbReference type="InterPro" id="IPR025874">
    <property type="entry name" value="DZR"/>
</dbReference>
<sequence>MAPKICSKCGFSNNDDAKFCFQCGSPLKQNESGSACPKCGCINNPGANFCYNCGASLKGTESDSFGENQVSKEVTAITDQTLKDFELDQQNPSEQTVPELQGIHFPPGPPEINLPEESSSMENEIKNLGGLNIAKSFQNLCALWIKRVVQPAGETVNALISWRKQASLALKEIKDEFDKKRDILENAINRGKQIIESVNAHLSQIGYTEIEFKRSVEPQKSATPWTFFWGDLNHYLTKAESLGDELCKIERSNWKDTWSCGDYLIFGCGIYILFAILAGIFYLIFKSTTALWVSLGVIIGIFLIRPVFKSSSIKRTYLDLIDQISNIEMAIFFLQTEITRDYQRKEQAINEFIRQRFNEGMIQVQKTCEPLAEVFRQKVDKLVENAGLEVADWQSPFWAEWAPFSKSAEFVRIGTLRNDSLSQAFEIEDYLFSALAGFPMPFGKSILYLCNDSESRNFAIENIQSIIARLLATNPPGKALFSFIDPVNLGQNVAGFFALGDEEEKLIGGSAWTDPEHISKKLTEIISHIEEVIQKRLRNVYATIEEYNEQAGELSEPYRFLVIFDFPYNFNEESAQKLLTIAQNGPRCGIYPIVLADTRIKSPYGFEFSSLEEISSVIECSQEGHFIFRDLEFPNFFALQLDPAPPNEIVERVTKEIAPKAKAALKVEVSFSKTLSLAQFDGQTSLWAENTISSIQAPLGVTGANRVLSLNLGRGIAHHALLVGQTGSGKSNLMHVLITSLCLKYAPEELELYLIDFKKGVEFKRYAQAMLPHAKVIAIESEREFGLSVLQRLDKEIVERGELFRKAGVNDIEEFRKSGGQLPRILLLVDEFHEFFTVDDSLSREATLILDRLIKQGRGFGMHVLLASQTLAGSYTLPRSTTDQMAVRIALQCKEADSRLILADDNPFARYLGRPGEGIYNDKNGLVEGNCLFQVAFLKEEEQEMYLNLIKEKARSIPRKPIVFEGNEPARLEDSHFFRELLDEPKWPKETKSAIAYLGEPIAILPPVGAKFLRQGGKNLLVVTREEKEGVAVLGAAMLSLALQYRPDNACFFVLDLTNVDSPWADLPEEICDALPHQVEILGKRDFLAQLEALASMINQRLQEDIVKGPEVFLVLLGMHRARDLRAEDYYGISLEKKAMPRDLLQTIIREGPDLGVHVLAWSDTVANASRVLDRRLMAEFCMRVAGVMNQEDSMQLLDDPAAGRIDKPNRMLFYTEERPGVLVKFRPYDLPDFKWIREIGQRLLKKKTD</sequence>
<dbReference type="SUPFAM" id="SSF52540">
    <property type="entry name" value="P-loop containing nucleoside triphosphate hydrolases"/>
    <property type="match status" value="1"/>
</dbReference>
<keyword evidence="2 6" id="KW-0547">Nucleotide-binding</keyword>
<dbReference type="Pfam" id="PF12773">
    <property type="entry name" value="DZR"/>
    <property type="match status" value="1"/>
</dbReference>
<evidence type="ECO:0000256" key="7">
    <source>
        <dbReference type="SAM" id="Phobius"/>
    </source>
</evidence>
<evidence type="ECO:0000259" key="8">
    <source>
        <dbReference type="PROSITE" id="PS50901"/>
    </source>
</evidence>
<feature type="transmembrane region" description="Helical" evidence="7">
    <location>
        <begin position="290"/>
        <end position="308"/>
    </location>
</feature>
<evidence type="ECO:0000256" key="4">
    <source>
        <dbReference type="ARBA" id="ARBA00022833"/>
    </source>
</evidence>